<dbReference type="GO" id="GO:0008745">
    <property type="term" value="F:N-acetylmuramoyl-L-alanine amidase activity"/>
    <property type="evidence" value="ECO:0007669"/>
    <property type="project" value="UniProtKB-EC"/>
</dbReference>
<dbReference type="Proteomes" id="UP001191019">
    <property type="component" value="Unassembled WGS sequence"/>
</dbReference>
<feature type="domain" description="LysM" evidence="6">
    <location>
        <begin position="118"/>
        <end position="161"/>
    </location>
</feature>
<evidence type="ECO:0000259" key="6">
    <source>
        <dbReference type="PROSITE" id="PS51782"/>
    </source>
</evidence>
<dbReference type="PANTHER" id="PTHR33734">
    <property type="entry name" value="LYSM DOMAIN-CONTAINING GPI-ANCHORED PROTEIN 2"/>
    <property type="match status" value="1"/>
</dbReference>
<feature type="transmembrane region" description="Helical" evidence="4">
    <location>
        <begin position="16"/>
        <end position="35"/>
    </location>
</feature>
<reference evidence="7 8" key="2">
    <citation type="journal article" date="2020" name="Cell Rep.">
        <title>Acquisition and Adaptation of Ultra-small Parasitic Reduced Genome Bacteria to Mammalian Hosts.</title>
        <authorList>
            <person name="McLean J.S."/>
            <person name="Bor B."/>
            <person name="Kerns K.A."/>
            <person name="Liu Q."/>
            <person name="To T.T."/>
            <person name="Solden L."/>
            <person name="Hendrickson E.L."/>
            <person name="Wrighton K."/>
            <person name="Shi W."/>
            <person name="He X."/>
        </authorList>
    </citation>
    <scope>NUCLEOTIDE SEQUENCE [LARGE SCALE GENOMIC DNA]</scope>
    <source>
        <strain evidence="7 8">TM7_G3_2_Rum_HOT_351B</strain>
    </source>
</reference>
<dbReference type="InterPro" id="IPR038765">
    <property type="entry name" value="Papain-like_cys_pep_sf"/>
</dbReference>
<sequence>MTKRKKKFDFERYKSGLLYLVASLAILMLVFVGSIDKHNSDTSLSLDTFAANDYNVSVDQLSELYVVADLSDALGLASASDVASNYVIATTMYDSGQTSTGKLEKPNITNISASRGVIEHTVEEGESMDTIAAEYGVSTDEIRWSNGLKTTDVSPGSVLYVPSTSGIVYTVKSGDTVESIAEKYGSNAAEIVALNDLEVSGVSEGMKIIVKGGSLPETERPEYVAPTVRYYATYTYLGNTSTRENLVCNRSLGAGQCTTWAWLKRPDLTFIQANANRWDDIARNSGRLVDHSPSAGAIFQTDSGWYGHVGYVESVNGDGSINVSERNYSGCYGVLYSTIPASAVGNFNYIH</sequence>
<keyword evidence="4" id="KW-0472">Membrane</keyword>
<comment type="caution">
    <text evidence="7">The sequence shown here is derived from an EMBL/GenBank/DDBJ whole genome shotgun (WGS) entry which is preliminary data.</text>
</comment>
<keyword evidence="8" id="KW-1185">Reference proteome</keyword>
<keyword evidence="4" id="KW-0812">Transmembrane</keyword>
<organism evidence="7 8">
    <name type="scientific">Candidatus Nanosyncoccus alces</name>
    <dbReference type="NCBI Taxonomy" id="2171997"/>
    <lineage>
        <taxon>Bacteria</taxon>
        <taxon>Candidatus Saccharimonadota</taxon>
        <taxon>Candidatus Nanosyncoccalia</taxon>
        <taxon>Candidatus Nanosyncoccales</taxon>
        <taxon>Candidatus Nanosyncoccaceae</taxon>
        <taxon>Candidatus Nanosyncoccus</taxon>
    </lineage>
</organism>
<dbReference type="PROSITE" id="PS51782">
    <property type="entry name" value="LYSM"/>
    <property type="match status" value="2"/>
</dbReference>
<dbReference type="InterPro" id="IPR007921">
    <property type="entry name" value="CHAP_dom"/>
</dbReference>
<name>A0ABY0FL48_9BACT</name>
<proteinExistence type="predicted"/>
<gene>
    <name evidence="7" type="primary">sle1</name>
    <name evidence="7" type="ORF">G3RUM_00644</name>
</gene>
<reference evidence="7 8" key="1">
    <citation type="journal article" date="2018" name="bioRxiv">
        <title>Evidence of independent acquisition and adaption of ultra-small bacteria to human hosts across the highly diverse yet reduced genomes of the phylum Saccharibacteria.</title>
        <authorList>
            <person name="McLean J.S."/>
            <person name="Bor B."/>
            <person name="To T.T."/>
            <person name="Liu Q."/>
            <person name="Kearns K.A."/>
            <person name="Solden L.M."/>
            <person name="Wrighton K.C."/>
            <person name="He X."/>
            <person name="Shi W."/>
        </authorList>
    </citation>
    <scope>NUCLEOTIDE SEQUENCE [LARGE SCALE GENOMIC DNA]</scope>
    <source>
        <strain evidence="7 8">TM7_G3_2_Rum_HOT_351B</strain>
    </source>
</reference>
<evidence type="ECO:0000256" key="1">
    <source>
        <dbReference type="ARBA" id="ARBA00022729"/>
    </source>
</evidence>
<evidence type="ECO:0000313" key="8">
    <source>
        <dbReference type="Proteomes" id="UP001191019"/>
    </source>
</evidence>
<accession>A0ABY0FL48</accession>
<dbReference type="CDD" id="cd00118">
    <property type="entry name" value="LysM"/>
    <property type="match status" value="2"/>
</dbReference>
<keyword evidence="4" id="KW-1133">Transmembrane helix</keyword>
<dbReference type="Gene3D" id="3.90.1720.10">
    <property type="entry name" value="endopeptidase domain like (from Nostoc punctiforme)"/>
    <property type="match status" value="1"/>
</dbReference>
<dbReference type="PANTHER" id="PTHR33734:SF22">
    <property type="entry name" value="MEMBRANE-BOUND LYTIC MUREIN TRANSGLYCOSYLASE D"/>
    <property type="match status" value="1"/>
</dbReference>
<keyword evidence="2 7" id="KW-0378">Hydrolase</keyword>
<dbReference type="SMART" id="SM00257">
    <property type="entry name" value="LysM"/>
    <property type="match status" value="2"/>
</dbReference>
<feature type="domain" description="LysM" evidence="6">
    <location>
        <begin position="167"/>
        <end position="210"/>
    </location>
</feature>
<keyword evidence="1" id="KW-0732">Signal</keyword>
<dbReference type="PROSITE" id="PS50911">
    <property type="entry name" value="CHAP"/>
    <property type="match status" value="1"/>
</dbReference>
<dbReference type="Gene3D" id="3.10.350.10">
    <property type="entry name" value="LysM domain"/>
    <property type="match status" value="2"/>
</dbReference>
<dbReference type="EMBL" id="PRLM01000006">
    <property type="protein sequence ID" value="RYC74489.1"/>
    <property type="molecule type" value="Genomic_DNA"/>
</dbReference>
<dbReference type="SUPFAM" id="SSF54106">
    <property type="entry name" value="LysM domain"/>
    <property type="match status" value="2"/>
</dbReference>
<protein>
    <submittedName>
        <fullName evidence="7">N-acetylmuramoyl-L-alanine amidase sle1</fullName>
        <ecNumber evidence="7">3.5.1.28</ecNumber>
    </submittedName>
</protein>
<dbReference type="RefSeq" id="WP_129735313.1">
    <property type="nucleotide sequence ID" value="NZ_PRLM01000006.1"/>
</dbReference>
<dbReference type="EC" id="3.5.1.28" evidence="7"/>
<dbReference type="Pfam" id="PF05257">
    <property type="entry name" value="CHAP"/>
    <property type="match status" value="1"/>
</dbReference>
<evidence type="ECO:0000256" key="3">
    <source>
        <dbReference type="ARBA" id="ARBA00023316"/>
    </source>
</evidence>
<dbReference type="InterPro" id="IPR036779">
    <property type="entry name" value="LysM_dom_sf"/>
</dbReference>
<dbReference type="Pfam" id="PF01476">
    <property type="entry name" value="LysM"/>
    <property type="match status" value="2"/>
</dbReference>
<keyword evidence="3" id="KW-0961">Cell wall biogenesis/degradation</keyword>
<feature type="domain" description="Peptidase C51" evidence="5">
    <location>
        <begin position="232"/>
        <end position="351"/>
    </location>
</feature>
<evidence type="ECO:0000256" key="4">
    <source>
        <dbReference type="SAM" id="Phobius"/>
    </source>
</evidence>
<dbReference type="InterPro" id="IPR018392">
    <property type="entry name" value="LysM"/>
</dbReference>
<evidence type="ECO:0000313" key="7">
    <source>
        <dbReference type="EMBL" id="RYC74489.1"/>
    </source>
</evidence>
<evidence type="ECO:0000259" key="5">
    <source>
        <dbReference type="PROSITE" id="PS50911"/>
    </source>
</evidence>
<evidence type="ECO:0000256" key="2">
    <source>
        <dbReference type="ARBA" id="ARBA00022801"/>
    </source>
</evidence>
<dbReference type="SUPFAM" id="SSF54001">
    <property type="entry name" value="Cysteine proteinases"/>
    <property type="match status" value="1"/>
</dbReference>